<dbReference type="EMBL" id="VJWX01000055">
    <property type="protein sequence ID" value="TVT56302.1"/>
    <property type="molecule type" value="Genomic_DNA"/>
</dbReference>
<proteinExistence type="predicted"/>
<name>A0A558D5M1_9PSEU</name>
<reference evidence="3 4" key="2">
    <citation type="submission" date="2019-08" db="EMBL/GenBank/DDBJ databases">
        <title>Amycolatopsis acidicola sp. nov., isolated from peat swamp forest soil.</title>
        <authorList>
            <person name="Srisuk N."/>
        </authorList>
    </citation>
    <scope>NUCLEOTIDE SEQUENCE [LARGE SCALE GENOMIC DNA]</scope>
    <source>
        <strain evidence="3 4">TBRC 6029</strain>
    </source>
</reference>
<feature type="domain" description="Mammalian cell entry C-terminal" evidence="2">
    <location>
        <begin position="117"/>
        <end position="313"/>
    </location>
</feature>
<sequence length="337" mass="35521">MTGPLFKGLVFTVVAVLATVVLGLTIANDSGGETSTYRARFTDVTSLNPGDDIRMAGVRIGQVERIRLVDRRLAEVTFTVDRGRRISATAQATVKYRNLIGQRYIALEQGSAPFSGGTLPEGGLIPLERTHPALDLTAVFDGFKPLFQALSPADVNKLAGEIVQVLQGEGGTVDDLVRHTASLTTGLAGQDQVIGEVIGNLNTVLDRVDAQDGRLSQLLQVTQQLVSGLAANAKPLGEAIDGIGRMTGSTADLLRDGRAPLRADIDALGTLSATLADNTPEFEKFLGHLPAKYEAIGRIASYGSWLNFYLCSVSSDAAPAPGGAPAGVPVTEARCRR</sequence>
<reference evidence="3 4" key="1">
    <citation type="submission" date="2019-07" db="EMBL/GenBank/DDBJ databases">
        <authorList>
            <person name="Duangmal K."/>
            <person name="Teo W.F.A."/>
        </authorList>
    </citation>
    <scope>NUCLEOTIDE SEQUENCE [LARGE SCALE GENOMIC DNA]</scope>
    <source>
        <strain evidence="3 4">TBRC 6029</strain>
    </source>
</reference>
<dbReference type="PANTHER" id="PTHR33371">
    <property type="entry name" value="INTERMEMBRANE PHOSPHOLIPID TRANSPORT SYSTEM BINDING PROTEIN MLAD-RELATED"/>
    <property type="match status" value="1"/>
</dbReference>
<dbReference type="InterPro" id="IPR052336">
    <property type="entry name" value="MlaD_Phospholipid_Transporter"/>
</dbReference>
<dbReference type="InterPro" id="IPR024516">
    <property type="entry name" value="Mce_C"/>
</dbReference>
<dbReference type="Proteomes" id="UP000320011">
    <property type="component" value="Unassembled WGS sequence"/>
</dbReference>
<dbReference type="InterPro" id="IPR005693">
    <property type="entry name" value="Mce"/>
</dbReference>
<evidence type="ECO:0000313" key="3">
    <source>
        <dbReference type="EMBL" id="TVT56302.1"/>
    </source>
</evidence>
<dbReference type="GO" id="GO:0005576">
    <property type="term" value="C:extracellular region"/>
    <property type="evidence" value="ECO:0007669"/>
    <property type="project" value="TreeGrafter"/>
</dbReference>
<dbReference type="InterPro" id="IPR003399">
    <property type="entry name" value="Mce/MlaD"/>
</dbReference>
<gene>
    <name evidence="3" type="ORF">FNH05_08560</name>
</gene>
<dbReference type="AlphaFoldDB" id="A0A558D5M1"/>
<dbReference type="OrthoDB" id="338143at2"/>
<evidence type="ECO:0000259" key="2">
    <source>
        <dbReference type="Pfam" id="PF11887"/>
    </source>
</evidence>
<accession>A0A558D5M1</accession>
<dbReference type="Pfam" id="PF02470">
    <property type="entry name" value="MlaD"/>
    <property type="match status" value="1"/>
</dbReference>
<feature type="domain" description="Mce/MlaD" evidence="1">
    <location>
        <begin position="34"/>
        <end position="110"/>
    </location>
</feature>
<evidence type="ECO:0000259" key="1">
    <source>
        <dbReference type="Pfam" id="PF02470"/>
    </source>
</evidence>
<keyword evidence="4" id="KW-1185">Reference proteome</keyword>
<dbReference type="PANTHER" id="PTHR33371:SF17">
    <property type="entry name" value="MCE-FAMILY PROTEIN MCE1B"/>
    <property type="match status" value="1"/>
</dbReference>
<dbReference type="NCBIfam" id="TIGR00996">
    <property type="entry name" value="Mtu_fam_mce"/>
    <property type="match status" value="1"/>
</dbReference>
<organism evidence="3 4">
    <name type="scientific">Amycolatopsis rhizosphaerae</name>
    <dbReference type="NCBI Taxonomy" id="2053003"/>
    <lineage>
        <taxon>Bacteria</taxon>
        <taxon>Bacillati</taxon>
        <taxon>Actinomycetota</taxon>
        <taxon>Actinomycetes</taxon>
        <taxon>Pseudonocardiales</taxon>
        <taxon>Pseudonocardiaceae</taxon>
        <taxon>Amycolatopsis</taxon>
    </lineage>
</organism>
<comment type="caution">
    <text evidence="3">The sequence shown here is derived from an EMBL/GenBank/DDBJ whole genome shotgun (WGS) entry which is preliminary data.</text>
</comment>
<protein>
    <submittedName>
        <fullName evidence="3">MCE family protein</fullName>
    </submittedName>
</protein>
<dbReference type="Pfam" id="PF11887">
    <property type="entry name" value="Mce4_CUP1"/>
    <property type="match status" value="1"/>
</dbReference>
<dbReference type="GO" id="GO:0051701">
    <property type="term" value="P:biological process involved in interaction with host"/>
    <property type="evidence" value="ECO:0007669"/>
    <property type="project" value="TreeGrafter"/>
</dbReference>
<evidence type="ECO:0000313" key="4">
    <source>
        <dbReference type="Proteomes" id="UP000320011"/>
    </source>
</evidence>